<organism evidence="2 3">
    <name type="scientific">Sinorhizobium americanum</name>
    <dbReference type="NCBI Taxonomy" id="194963"/>
    <lineage>
        <taxon>Bacteria</taxon>
        <taxon>Pseudomonadati</taxon>
        <taxon>Pseudomonadota</taxon>
        <taxon>Alphaproteobacteria</taxon>
        <taxon>Hyphomicrobiales</taxon>
        <taxon>Rhizobiaceae</taxon>
        <taxon>Sinorhizobium/Ensifer group</taxon>
        <taxon>Sinorhizobium</taxon>
    </lineage>
</organism>
<sequence>MSAGKQGNHHNRCDYGERSDEGDQFDHHVTLHVATHASSSTPL</sequence>
<geneLocation type="plasmid" evidence="2 3">
    <name>C</name>
</geneLocation>
<dbReference type="AlphaFoldDB" id="A0A1L3LXI6"/>
<name>A0A1L3LXI6_9HYPH</name>
<dbReference type="KEGG" id="same:SAMCFNEI73_pC1059"/>
<dbReference type="EMBL" id="CP013110">
    <property type="protein sequence ID" value="APG94771.1"/>
    <property type="molecule type" value="Genomic_DNA"/>
</dbReference>
<feature type="region of interest" description="Disordered" evidence="1">
    <location>
        <begin position="1"/>
        <end position="28"/>
    </location>
</feature>
<protein>
    <submittedName>
        <fullName evidence="2">Uncharacterized protein</fullName>
    </submittedName>
</protein>
<accession>A0A1L3LXI6</accession>
<evidence type="ECO:0000313" key="3">
    <source>
        <dbReference type="Proteomes" id="UP000182306"/>
    </source>
</evidence>
<gene>
    <name evidence="2" type="ORF">SAMCFNEI73_pC1059</name>
</gene>
<keyword evidence="2" id="KW-0614">Plasmid</keyword>
<proteinExistence type="predicted"/>
<reference evidence="2 3" key="1">
    <citation type="submission" date="2015-10" db="EMBL/GenBank/DDBJ databases">
        <title>Genomic differences between typical nodule nitrogen-fixing rhizobial strains and those coming from bean seeds.</title>
        <authorList>
            <person name="Peralta H."/>
            <person name="Aguilar-Vera A."/>
            <person name="Diaz R."/>
            <person name="Mora Y."/>
            <person name="Martinez-Batallar G."/>
            <person name="Salazar E."/>
            <person name="Vargas-Lagunas C."/>
            <person name="Encarnacion S."/>
            <person name="Girard L."/>
            <person name="Mora J."/>
        </authorList>
    </citation>
    <scope>NUCLEOTIDE SEQUENCE [LARGE SCALE GENOMIC DNA]</scope>
    <source>
        <strain evidence="2 3">CFNEI 73</strain>
        <plasmid evidence="2 3">C</plasmid>
    </source>
</reference>
<feature type="compositionally biased region" description="Basic and acidic residues" evidence="1">
    <location>
        <begin position="11"/>
        <end position="28"/>
    </location>
</feature>
<evidence type="ECO:0000313" key="2">
    <source>
        <dbReference type="EMBL" id="APG94771.1"/>
    </source>
</evidence>
<keyword evidence="3" id="KW-1185">Reference proteome</keyword>
<evidence type="ECO:0000256" key="1">
    <source>
        <dbReference type="SAM" id="MobiDB-lite"/>
    </source>
</evidence>
<dbReference type="Proteomes" id="UP000182306">
    <property type="component" value="Plasmid C"/>
</dbReference>